<reference evidence="5 6" key="1">
    <citation type="submission" date="2018-08" db="EMBL/GenBank/DDBJ databases">
        <title>Murine metabolic-syndrome-specific gut microbial biobank.</title>
        <authorList>
            <person name="Liu C."/>
        </authorList>
    </citation>
    <scope>NUCLEOTIDE SEQUENCE [LARGE SCALE GENOMIC DNA]</scope>
    <source>
        <strain evidence="5 6">28</strain>
    </source>
</reference>
<feature type="transmembrane region" description="Helical" evidence="3">
    <location>
        <begin position="102"/>
        <end position="122"/>
    </location>
</feature>
<evidence type="ECO:0000259" key="4">
    <source>
        <dbReference type="PROSITE" id="PS50943"/>
    </source>
</evidence>
<accession>A0A845QJJ6</accession>
<keyword evidence="2" id="KW-0175">Coiled coil</keyword>
<protein>
    <submittedName>
        <fullName evidence="5">XRE family transcriptional regulator</fullName>
    </submittedName>
</protein>
<keyword evidence="3" id="KW-0472">Membrane</keyword>
<feature type="transmembrane region" description="Helical" evidence="3">
    <location>
        <begin position="128"/>
        <end position="147"/>
    </location>
</feature>
<keyword evidence="3" id="KW-0812">Transmembrane</keyword>
<evidence type="ECO:0000256" key="1">
    <source>
        <dbReference type="ARBA" id="ARBA00023125"/>
    </source>
</evidence>
<evidence type="ECO:0000313" key="6">
    <source>
        <dbReference type="Proteomes" id="UP000446866"/>
    </source>
</evidence>
<keyword evidence="6" id="KW-1185">Reference proteome</keyword>
<dbReference type="PROSITE" id="PS50943">
    <property type="entry name" value="HTH_CROC1"/>
    <property type="match status" value="1"/>
</dbReference>
<dbReference type="PANTHER" id="PTHR46558:SF4">
    <property type="entry name" value="DNA-BIDING PHAGE PROTEIN"/>
    <property type="match status" value="1"/>
</dbReference>
<proteinExistence type="predicted"/>
<evidence type="ECO:0000256" key="2">
    <source>
        <dbReference type="SAM" id="Coils"/>
    </source>
</evidence>
<dbReference type="Pfam" id="PF01381">
    <property type="entry name" value="HTH_3"/>
    <property type="match status" value="1"/>
</dbReference>
<comment type="caution">
    <text evidence="5">The sequence shown here is derived from an EMBL/GenBank/DDBJ whole genome shotgun (WGS) entry which is preliminary data.</text>
</comment>
<dbReference type="EMBL" id="QXWK01000007">
    <property type="protein sequence ID" value="NBH60857.1"/>
    <property type="molecule type" value="Genomic_DNA"/>
</dbReference>
<gene>
    <name evidence="5" type="ORF">D0435_04175</name>
</gene>
<evidence type="ECO:0000313" key="5">
    <source>
        <dbReference type="EMBL" id="NBH60857.1"/>
    </source>
</evidence>
<dbReference type="Proteomes" id="UP000446866">
    <property type="component" value="Unassembled WGS sequence"/>
</dbReference>
<dbReference type="Gene3D" id="1.10.260.40">
    <property type="entry name" value="lambda repressor-like DNA-binding domains"/>
    <property type="match status" value="1"/>
</dbReference>
<dbReference type="RefSeq" id="WP_160201154.1">
    <property type="nucleotide sequence ID" value="NZ_QXWK01000007.1"/>
</dbReference>
<name>A0A845QJJ6_9FIRM</name>
<dbReference type="PANTHER" id="PTHR46558">
    <property type="entry name" value="TRACRIPTIONAL REGULATORY PROTEIN-RELATED-RELATED"/>
    <property type="match status" value="1"/>
</dbReference>
<feature type="domain" description="HTH cro/C1-type" evidence="4">
    <location>
        <begin position="10"/>
        <end position="64"/>
    </location>
</feature>
<keyword evidence="3" id="KW-1133">Transmembrane helix</keyword>
<organism evidence="5 6">
    <name type="scientific">Anaerotruncus colihominis</name>
    <dbReference type="NCBI Taxonomy" id="169435"/>
    <lineage>
        <taxon>Bacteria</taxon>
        <taxon>Bacillati</taxon>
        <taxon>Bacillota</taxon>
        <taxon>Clostridia</taxon>
        <taxon>Eubacteriales</taxon>
        <taxon>Oscillospiraceae</taxon>
        <taxon>Anaerotruncus</taxon>
    </lineage>
</organism>
<dbReference type="InterPro" id="IPR010982">
    <property type="entry name" value="Lambda_DNA-bd_dom_sf"/>
</dbReference>
<keyword evidence="1" id="KW-0238">DNA-binding</keyword>
<dbReference type="GO" id="GO:0003677">
    <property type="term" value="F:DNA binding"/>
    <property type="evidence" value="ECO:0007669"/>
    <property type="project" value="UniProtKB-KW"/>
</dbReference>
<dbReference type="SMART" id="SM00530">
    <property type="entry name" value="HTH_XRE"/>
    <property type="match status" value="1"/>
</dbReference>
<dbReference type="SUPFAM" id="SSF47413">
    <property type="entry name" value="lambda repressor-like DNA-binding domains"/>
    <property type="match status" value="1"/>
</dbReference>
<evidence type="ECO:0000256" key="3">
    <source>
        <dbReference type="SAM" id="Phobius"/>
    </source>
</evidence>
<dbReference type="InterPro" id="IPR001387">
    <property type="entry name" value="Cro/C1-type_HTH"/>
</dbReference>
<feature type="coiled-coil region" evidence="2">
    <location>
        <begin position="72"/>
        <end position="103"/>
    </location>
</feature>
<dbReference type="AlphaFoldDB" id="A0A845QJJ6"/>
<sequence length="161" mass="18644">MNQEKIGKFIAECRKEKNPTQLQLAEKLNISNRAVSKWETGKSCPDVAIMMDLCDILGINVNELLSGERIIVENYQKKAEQNLVELQKQKAQANKMKRKLEILWGVITIILRPVHLAINYFYPENQGTYIGWLILTIGALLFVPYFLKYYKVEIKLKEVTN</sequence>
<dbReference type="CDD" id="cd00093">
    <property type="entry name" value="HTH_XRE"/>
    <property type="match status" value="1"/>
</dbReference>